<sequence length="1092" mass="119791">MSGTRPWAGAAIQCSSPPASASATTPGGPSVSIRGAAALLKSSTSSASSAITLPVASDAATTGSTPTTEGGAGREAPALKRLVGGFKSRAVVQFSFKGRTDPAATKASAYGTRNVSSNIPTADKPVQAGNNKQFTPPSTPETGELAFASSSSPRKKLTNSLWKAAVREDLLISPDYHKARQLLYEESLGHGQGHSPSQSGTAPSQATASTSAAVAPSIDVGRSIGARYESGKRPITPEPLDESGREEGELEDAESFSLAGSSRRSQTSRGWNKEDSYRRSSEDRDRSDRRPPSHHEYSSTTARRDLIESAPRHSTKDSSRRRSHGSHGARELYETHDARRSYLQHNDRAEDSDGRFRPSRSPRAWHEERRRSRSHDDDRRKRPRDDDRDEHGPSSKRMSSGGRRSSQSSAKEGVSRRHHHDDRDDHSPSAQRRQPSRSPRSPSRSRSRSPRPRIYSDLNKGLGPTQLTGTSHPKHLASPKVPKPDSPTLHGQGHFSNLPIPRGDRYDETVGRHVIEAQANENDVPTGVVASPSPRSRPGAPLRPSNVNSPGLEADSERGAPPITTNEVAPASNSPPSLASSTKLFADKTEPVHPGGRRSHVRDTELWLRDETNADVDDWDVYDEQAPDANIGLVGSSSIDAYQLQRKLGEGTFGVVSLGTRGKGEFSEGEKRREEALLARGLKVRHGDCVALKKIILHNESDGMPITSLREIRILKALNHSAIVPLVDMAYENGKHSGDPAQYKLGSTCMVFPYMDHDLAGLLENPRVKLEVWHIKQYAKQLLEGTDYLHENGLLHRDMKAANLLINNKGDLMIADFGLARSVRKEANSRGYTNCVVTRWYRPPELLLGQTKYHTAVDMWGVGCVMAEMFHKRPIFPGDSDTNQIALIAKWCGAPSEQSMPGFKELPGCEGVKEFTGPANNDEIRNRAIKWEAGETFGDLLAQILVLDPDQRLTARQALDHDWFWTEPYPAERSAIPQWESSHEMDKRQREEQQQRQDRRYRAPAPVTAPRQNGGHVPAVGGRGAHAPRPHLSQAPVRQHQPMQVPAPHYDTYLSRGPSWTQSAHSAQHRPNGNAPATAAKAKVSIADMMKR</sequence>
<feature type="compositionally biased region" description="Basic and acidic residues" evidence="11">
    <location>
        <begin position="502"/>
        <end position="515"/>
    </location>
</feature>
<dbReference type="SMART" id="SM00220">
    <property type="entry name" value="S_TKc"/>
    <property type="match status" value="1"/>
</dbReference>
<dbReference type="EC" id="2.7.11.23" evidence="3"/>
<dbReference type="Gene3D" id="3.30.200.20">
    <property type="entry name" value="Phosphorylase Kinase, domain 1"/>
    <property type="match status" value="1"/>
</dbReference>
<dbReference type="EMBL" id="FMSP01000005">
    <property type="protein sequence ID" value="SCV70139.1"/>
    <property type="molecule type" value="Genomic_DNA"/>
</dbReference>
<feature type="compositionally biased region" description="Polar residues" evidence="11">
    <location>
        <begin position="111"/>
        <end position="120"/>
    </location>
</feature>
<evidence type="ECO:0000256" key="2">
    <source>
        <dbReference type="ARBA" id="ARBA00006485"/>
    </source>
</evidence>
<dbReference type="PANTHER" id="PTHR24056">
    <property type="entry name" value="CELL DIVISION PROTEIN KINASE"/>
    <property type="match status" value="1"/>
</dbReference>
<evidence type="ECO:0000256" key="10">
    <source>
        <dbReference type="ARBA" id="ARBA00049280"/>
    </source>
</evidence>
<feature type="compositionally biased region" description="Polar residues" evidence="11">
    <location>
        <begin position="1059"/>
        <end position="1071"/>
    </location>
</feature>
<evidence type="ECO:0000256" key="5">
    <source>
        <dbReference type="ARBA" id="ARBA00022679"/>
    </source>
</evidence>
<evidence type="ECO:0000256" key="1">
    <source>
        <dbReference type="ARBA" id="ARBA00004123"/>
    </source>
</evidence>
<feature type="compositionally biased region" description="Basic and acidic residues" evidence="11">
    <location>
        <begin position="364"/>
        <end position="393"/>
    </location>
</feature>
<keyword evidence="7" id="KW-0418">Kinase</keyword>
<evidence type="ECO:0000256" key="9">
    <source>
        <dbReference type="ARBA" id="ARBA00023242"/>
    </source>
</evidence>
<evidence type="ECO:0000256" key="11">
    <source>
        <dbReference type="SAM" id="MobiDB-lite"/>
    </source>
</evidence>
<feature type="compositionally biased region" description="Low complexity" evidence="11">
    <location>
        <begin position="569"/>
        <end position="581"/>
    </location>
</feature>
<dbReference type="GO" id="GO:0005524">
    <property type="term" value="F:ATP binding"/>
    <property type="evidence" value="ECO:0007669"/>
    <property type="project" value="UniProtKB-KW"/>
</dbReference>
<dbReference type="InterPro" id="IPR000719">
    <property type="entry name" value="Prot_kinase_dom"/>
</dbReference>
<evidence type="ECO:0000256" key="4">
    <source>
        <dbReference type="ARBA" id="ARBA00022527"/>
    </source>
</evidence>
<gene>
    <name evidence="13" type="ORF">BQ2448_1533</name>
</gene>
<protein>
    <recommendedName>
        <fullName evidence="3">[RNA-polymerase]-subunit kinase</fullName>
        <ecNumber evidence="3">2.7.11.23</ecNumber>
    </recommendedName>
</protein>
<feature type="region of interest" description="Disordered" evidence="11">
    <location>
        <begin position="100"/>
        <end position="154"/>
    </location>
</feature>
<comment type="similarity">
    <text evidence="2">Belongs to the protein kinase superfamily. CMGC Ser/Thr protein kinase family. CDC2/CDKX subfamily.</text>
</comment>
<feature type="compositionally biased region" description="Low complexity" evidence="11">
    <location>
        <begin position="428"/>
        <end position="442"/>
    </location>
</feature>
<dbReference type="OrthoDB" id="28397at2759"/>
<accession>A0A238FBH4</accession>
<dbReference type="PANTHER" id="PTHR24056:SF233">
    <property type="entry name" value="CYCLIN-DEPENDENT KINASE 9"/>
    <property type="match status" value="1"/>
</dbReference>
<feature type="region of interest" description="Disordered" evidence="11">
    <location>
        <begin position="53"/>
        <end position="76"/>
    </location>
</feature>
<evidence type="ECO:0000256" key="3">
    <source>
        <dbReference type="ARBA" id="ARBA00012409"/>
    </source>
</evidence>
<dbReference type="InterPro" id="IPR050108">
    <property type="entry name" value="CDK"/>
</dbReference>
<proteinExistence type="inferred from homology"/>
<dbReference type="InterPro" id="IPR008271">
    <property type="entry name" value="Ser/Thr_kinase_AS"/>
</dbReference>
<feature type="compositionally biased region" description="Low complexity" evidence="11">
    <location>
        <begin position="15"/>
        <end position="32"/>
    </location>
</feature>
<evidence type="ECO:0000313" key="14">
    <source>
        <dbReference type="Proteomes" id="UP000198372"/>
    </source>
</evidence>
<feature type="compositionally biased region" description="Polar residues" evidence="11">
    <location>
        <begin position="59"/>
        <end position="68"/>
    </location>
</feature>
<dbReference type="InterPro" id="IPR011009">
    <property type="entry name" value="Kinase-like_dom_sf"/>
</dbReference>
<evidence type="ECO:0000256" key="7">
    <source>
        <dbReference type="ARBA" id="ARBA00022777"/>
    </source>
</evidence>
<feature type="compositionally biased region" description="Low complexity" evidence="11">
    <location>
        <begin position="531"/>
        <end position="545"/>
    </location>
</feature>
<dbReference type="PROSITE" id="PS50011">
    <property type="entry name" value="PROTEIN_KINASE_DOM"/>
    <property type="match status" value="1"/>
</dbReference>
<dbReference type="GO" id="GO:0008353">
    <property type="term" value="F:RNA polymerase II CTD heptapeptide repeat kinase activity"/>
    <property type="evidence" value="ECO:0007669"/>
    <property type="project" value="UniProtKB-EC"/>
</dbReference>
<keyword evidence="9" id="KW-0539">Nucleus</keyword>
<evidence type="ECO:0000313" key="13">
    <source>
        <dbReference type="EMBL" id="SCV70139.1"/>
    </source>
</evidence>
<evidence type="ECO:0000259" key="12">
    <source>
        <dbReference type="PROSITE" id="PS50011"/>
    </source>
</evidence>
<name>A0A238FBH4_9BASI</name>
<dbReference type="GO" id="GO:0005634">
    <property type="term" value="C:nucleus"/>
    <property type="evidence" value="ECO:0007669"/>
    <property type="project" value="UniProtKB-SubCell"/>
</dbReference>
<keyword evidence="4" id="KW-0723">Serine/threonine-protein kinase</keyword>
<keyword evidence="6" id="KW-0547">Nucleotide-binding</keyword>
<dbReference type="SUPFAM" id="SSF56112">
    <property type="entry name" value="Protein kinase-like (PK-like)"/>
    <property type="match status" value="1"/>
</dbReference>
<reference evidence="14" key="1">
    <citation type="submission" date="2016-09" db="EMBL/GenBank/DDBJ databases">
        <authorList>
            <person name="Jeantristanb JTB J.-T."/>
            <person name="Ricardo R."/>
        </authorList>
    </citation>
    <scope>NUCLEOTIDE SEQUENCE [LARGE SCALE GENOMIC DNA]</scope>
</reference>
<comment type="catalytic activity">
    <reaction evidence="10">
        <text>[DNA-directed RNA polymerase] + ATP = phospho-[DNA-directed RNA polymerase] + ADP + H(+)</text>
        <dbReference type="Rhea" id="RHEA:10216"/>
        <dbReference type="Rhea" id="RHEA-COMP:11321"/>
        <dbReference type="Rhea" id="RHEA-COMP:11322"/>
        <dbReference type="ChEBI" id="CHEBI:15378"/>
        <dbReference type="ChEBI" id="CHEBI:30616"/>
        <dbReference type="ChEBI" id="CHEBI:43176"/>
        <dbReference type="ChEBI" id="CHEBI:68546"/>
        <dbReference type="ChEBI" id="CHEBI:456216"/>
        <dbReference type="EC" id="2.7.11.23"/>
    </reaction>
</comment>
<dbReference type="Gene3D" id="1.10.510.10">
    <property type="entry name" value="Transferase(Phosphotransferase) domain 1"/>
    <property type="match status" value="1"/>
</dbReference>
<dbReference type="PROSITE" id="PS00108">
    <property type="entry name" value="PROTEIN_KINASE_ST"/>
    <property type="match status" value="1"/>
</dbReference>
<keyword evidence="5" id="KW-0808">Transferase</keyword>
<organism evidence="13 14">
    <name type="scientific">Microbotryum intermedium</name>
    <dbReference type="NCBI Taxonomy" id="269621"/>
    <lineage>
        <taxon>Eukaryota</taxon>
        <taxon>Fungi</taxon>
        <taxon>Dikarya</taxon>
        <taxon>Basidiomycota</taxon>
        <taxon>Pucciniomycotina</taxon>
        <taxon>Microbotryomycetes</taxon>
        <taxon>Microbotryales</taxon>
        <taxon>Microbotryaceae</taxon>
        <taxon>Microbotryum</taxon>
    </lineage>
</organism>
<dbReference type="Pfam" id="PF00069">
    <property type="entry name" value="Pkinase"/>
    <property type="match status" value="1"/>
</dbReference>
<dbReference type="GO" id="GO:0004693">
    <property type="term" value="F:cyclin-dependent protein serine/threonine kinase activity"/>
    <property type="evidence" value="ECO:0007669"/>
    <property type="project" value="TreeGrafter"/>
</dbReference>
<feature type="region of interest" description="Disordered" evidence="11">
    <location>
        <begin position="978"/>
        <end position="1030"/>
    </location>
</feature>
<feature type="compositionally biased region" description="Basic and acidic residues" evidence="11">
    <location>
        <begin position="328"/>
        <end position="356"/>
    </location>
</feature>
<feature type="compositionally biased region" description="Low complexity" evidence="11">
    <location>
        <begin position="193"/>
        <end position="217"/>
    </location>
</feature>
<keyword evidence="14" id="KW-1185">Reference proteome</keyword>
<feature type="compositionally biased region" description="Polar residues" evidence="11">
    <location>
        <begin position="258"/>
        <end position="270"/>
    </location>
</feature>
<feature type="region of interest" description="Disordered" evidence="11">
    <location>
        <begin position="183"/>
        <end position="600"/>
    </location>
</feature>
<feature type="compositionally biased region" description="Basic and acidic residues" evidence="11">
    <location>
        <begin position="981"/>
        <end position="1001"/>
    </location>
</feature>
<keyword evidence="8" id="KW-0067">ATP-binding</keyword>
<feature type="region of interest" description="Disordered" evidence="11">
    <location>
        <begin position="1059"/>
        <end position="1092"/>
    </location>
</feature>
<feature type="region of interest" description="Disordered" evidence="11">
    <location>
        <begin position="1"/>
        <end position="32"/>
    </location>
</feature>
<feature type="domain" description="Protein kinase" evidence="12">
    <location>
        <begin position="642"/>
        <end position="964"/>
    </location>
</feature>
<dbReference type="Proteomes" id="UP000198372">
    <property type="component" value="Unassembled WGS sequence"/>
</dbReference>
<dbReference type="STRING" id="269621.A0A238FBH4"/>
<feature type="compositionally biased region" description="Basic and acidic residues" evidence="11">
    <location>
        <begin position="271"/>
        <end position="320"/>
    </location>
</feature>
<evidence type="ECO:0000256" key="8">
    <source>
        <dbReference type="ARBA" id="ARBA00022840"/>
    </source>
</evidence>
<evidence type="ECO:0000256" key="6">
    <source>
        <dbReference type="ARBA" id="ARBA00022741"/>
    </source>
</evidence>
<dbReference type="AlphaFoldDB" id="A0A238FBH4"/>
<dbReference type="FunFam" id="1.10.510.10:FF:000415">
    <property type="entry name" value="CMGC/CDK/CRK7 protein kinase, variant"/>
    <property type="match status" value="1"/>
</dbReference>
<feature type="compositionally biased region" description="Low complexity" evidence="11">
    <location>
        <begin position="395"/>
        <end position="409"/>
    </location>
</feature>
<comment type="subcellular location">
    <subcellularLocation>
        <location evidence="1">Nucleus</location>
    </subcellularLocation>
</comment>